<gene>
    <name evidence="2" type="ORF">ASPWEDRAFT_44086</name>
</gene>
<keyword evidence="1" id="KW-1133">Transmembrane helix</keyword>
<name>A0A1L9RAW4_ASPWE</name>
<feature type="transmembrane region" description="Helical" evidence="1">
    <location>
        <begin position="63"/>
        <end position="92"/>
    </location>
</feature>
<sequence>MSDFHLSPEYEEDRGIDIHTIFKLYTIFFVRLANYWILVLHYGPMADLPVLPFLPSPSETCPIMIIIVIVTSSFLSSGPLVGLEMPSFCLLWNLRPNTNKARG</sequence>
<accession>A0A1L9RAW4</accession>
<proteinExistence type="predicted"/>
<reference evidence="3" key="1">
    <citation type="journal article" date="2017" name="Genome Biol.">
        <title>Comparative genomics reveals high biological diversity and specific adaptations in the industrially and medically important fungal genus Aspergillus.</title>
        <authorList>
            <person name="de Vries R.P."/>
            <person name="Riley R."/>
            <person name="Wiebenga A."/>
            <person name="Aguilar-Osorio G."/>
            <person name="Amillis S."/>
            <person name="Uchima C.A."/>
            <person name="Anderluh G."/>
            <person name="Asadollahi M."/>
            <person name="Askin M."/>
            <person name="Barry K."/>
            <person name="Battaglia E."/>
            <person name="Bayram O."/>
            <person name="Benocci T."/>
            <person name="Braus-Stromeyer S.A."/>
            <person name="Caldana C."/>
            <person name="Canovas D."/>
            <person name="Cerqueira G.C."/>
            <person name="Chen F."/>
            <person name="Chen W."/>
            <person name="Choi C."/>
            <person name="Clum A."/>
            <person name="Dos Santos R.A."/>
            <person name="Damasio A.R."/>
            <person name="Diallinas G."/>
            <person name="Emri T."/>
            <person name="Fekete E."/>
            <person name="Flipphi M."/>
            <person name="Freyberg S."/>
            <person name="Gallo A."/>
            <person name="Gournas C."/>
            <person name="Habgood R."/>
            <person name="Hainaut M."/>
            <person name="Harispe M.L."/>
            <person name="Henrissat B."/>
            <person name="Hilden K.S."/>
            <person name="Hope R."/>
            <person name="Hossain A."/>
            <person name="Karabika E."/>
            <person name="Karaffa L."/>
            <person name="Karanyi Z."/>
            <person name="Krasevec N."/>
            <person name="Kuo A."/>
            <person name="Kusch H."/>
            <person name="LaButti K."/>
            <person name="Lagendijk E.L."/>
            <person name="Lapidus A."/>
            <person name="Levasseur A."/>
            <person name="Lindquist E."/>
            <person name="Lipzen A."/>
            <person name="Logrieco A.F."/>
            <person name="MacCabe A."/>
            <person name="Maekelae M.R."/>
            <person name="Malavazi I."/>
            <person name="Melin P."/>
            <person name="Meyer V."/>
            <person name="Mielnichuk N."/>
            <person name="Miskei M."/>
            <person name="Molnar A.P."/>
            <person name="Mule G."/>
            <person name="Ngan C.Y."/>
            <person name="Orejas M."/>
            <person name="Orosz E."/>
            <person name="Ouedraogo J.P."/>
            <person name="Overkamp K.M."/>
            <person name="Park H.-S."/>
            <person name="Perrone G."/>
            <person name="Piumi F."/>
            <person name="Punt P.J."/>
            <person name="Ram A.F."/>
            <person name="Ramon A."/>
            <person name="Rauscher S."/>
            <person name="Record E."/>
            <person name="Riano-Pachon D.M."/>
            <person name="Robert V."/>
            <person name="Roehrig J."/>
            <person name="Ruller R."/>
            <person name="Salamov A."/>
            <person name="Salih N.S."/>
            <person name="Samson R.A."/>
            <person name="Sandor E."/>
            <person name="Sanguinetti M."/>
            <person name="Schuetze T."/>
            <person name="Sepcic K."/>
            <person name="Shelest E."/>
            <person name="Sherlock G."/>
            <person name="Sophianopoulou V."/>
            <person name="Squina F.M."/>
            <person name="Sun H."/>
            <person name="Susca A."/>
            <person name="Todd R.B."/>
            <person name="Tsang A."/>
            <person name="Unkles S.E."/>
            <person name="van de Wiele N."/>
            <person name="van Rossen-Uffink D."/>
            <person name="Oliveira J.V."/>
            <person name="Vesth T.C."/>
            <person name="Visser J."/>
            <person name="Yu J.-H."/>
            <person name="Zhou M."/>
            <person name="Andersen M.R."/>
            <person name="Archer D.B."/>
            <person name="Baker S.E."/>
            <person name="Benoit I."/>
            <person name="Brakhage A.A."/>
            <person name="Braus G.H."/>
            <person name="Fischer R."/>
            <person name="Frisvad J.C."/>
            <person name="Goldman G.H."/>
            <person name="Houbraken J."/>
            <person name="Oakley B."/>
            <person name="Pocsi I."/>
            <person name="Scazzocchio C."/>
            <person name="Seiboth B."/>
            <person name="vanKuyk P.A."/>
            <person name="Wortman J."/>
            <person name="Dyer P.S."/>
            <person name="Grigoriev I.V."/>
        </authorList>
    </citation>
    <scope>NUCLEOTIDE SEQUENCE [LARGE SCALE GENOMIC DNA]</scope>
    <source>
        <strain evidence="3">DTO 134E9</strain>
    </source>
</reference>
<keyword evidence="1" id="KW-0812">Transmembrane</keyword>
<keyword evidence="1" id="KW-0472">Membrane</keyword>
<feature type="transmembrane region" description="Helical" evidence="1">
    <location>
        <begin position="21"/>
        <end position="43"/>
    </location>
</feature>
<dbReference type="GeneID" id="63752030"/>
<dbReference type="Proteomes" id="UP000184383">
    <property type="component" value="Unassembled WGS sequence"/>
</dbReference>
<evidence type="ECO:0000256" key="1">
    <source>
        <dbReference type="SAM" id="Phobius"/>
    </source>
</evidence>
<evidence type="ECO:0000313" key="3">
    <source>
        <dbReference type="Proteomes" id="UP000184383"/>
    </source>
</evidence>
<dbReference type="VEuPathDB" id="FungiDB:ASPWEDRAFT_44086"/>
<protein>
    <submittedName>
        <fullName evidence="2">Uncharacterized protein</fullName>
    </submittedName>
</protein>
<organism evidence="2 3">
    <name type="scientific">Aspergillus wentii DTO 134E9</name>
    <dbReference type="NCBI Taxonomy" id="1073089"/>
    <lineage>
        <taxon>Eukaryota</taxon>
        <taxon>Fungi</taxon>
        <taxon>Dikarya</taxon>
        <taxon>Ascomycota</taxon>
        <taxon>Pezizomycotina</taxon>
        <taxon>Eurotiomycetes</taxon>
        <taxon>Eurotiomycetidae</taxon>
        <taxon>Eurotiales</taxon>
        <taxon>Aspergillaceae</taxon>
        <taxon>Aspergillus</taxon>
        <taxon>Aspergillus subgen. Cremei</taxon>
    </lineage>
</organism>
<keyword evidence="3" id="KW-1185">Reference proteome</keyword>
<dbReference type="AlphaFoldDB" id="A0A1L9RAW4"/>
<evidence type="ECO:0000313" key="2">
    <source>
        <dbReference type="EMBL" id="OJJ32061.1"/>
    </source>
</evidence>
<dbReference type="RefSeq" id="XP_040685738.1">
    <property type="nucleotide sequence ID" value="XM_040836182.1"/>
</dbReference>
<dbReference type="EMBL" id="KV878215">
    <property type="protein sequence ID" value="OJJ32061.1"/>
    <property type="molecule type" value="Genomic_DNA"/>
</dbReference>